<dbReference type="Gene3D" id="3.20.20.140">
    <property type="entry name" value="Metal-dependent hydrolases"/>
    <property type="match status" value="1"/>
</dbReference>
<dbReference type="AlphaFoldDB" id="A0A5S4EQU2"/>
<dbReference type="PANTHER" id="PTHR21240:SF19">
    <property type="entry name" value="CATALYTIC_ HYDROLASE"/>
    <property type="match status" value="1"/>
</dbReference>
<dbReference type="PANTHER" id="PTHR21240">
    <property type="entry name" value="2-AMINO-3-CARBOXYLMUCONATE-6-SEMIALDEHYDE DECARBOXYLASE"/>
    <property type="match status" value="1"/>
</dbReference>
<comment type="caution">
    <text evidence="3">The sequence shown here is derived from an EMBL/GenBank/DDBJ whole genome shotgun (WGS) entry which is preliminary data.</text>
</comment>
<reference evidence="3 4" key="1">
    <citation type="submission" date="2019-04" db="EMBL/GenBank/DDBJ databases">
        <title>A novel phosphate-accumulating bacterium identified in bioreactor for phosphate removal from wastewater.</title>
        <authorList>
            <person name="Kotlyarov R.Y."/>
            <person name="Beletsky A.V."/>
            <person name="Kallistova A.Y."/>
            <person name="Dorofeev A.G."/>
            <person name="Nikolaev Y.Y."/>
            <person name="Pimenov N.V."/>
            <person name="Ravin N.V."/>
            <person name="Mardanov A.V."/>
        </authorList>
    </citation>
    <scope>NUCLEOTIDE SEQUENCE [LARGE SCALE GENOMIC DNA]</scope>
    <source>
        <strain evidence="3 4">Bin19</strain>
    </source>
</reference>
<keyword evidence="4" id="KW-1185">Reference proteome</keyword>
<evidence type="ECO:0000259" key="2">
    <source>
        <dbReference type="Pfam" id="PF04909"/>
    </source>
</evidence>
<proteinExistence type="predicted"/>
<feature type="domain" description="Amidohydrolase-related" evidence="2">
    <location>
        <begin position="22"/>
        <end position="193"/>
    </location>
</feature>
<evidence type="ECO:0000313" key="3">
    <source>
        <dbReference type="EMBL" id="TMQ77801.1"/>
    </source>
</evidence>
<dbReference type="Proteomes" id="UP000306324">
    <property type="component" value="Unassembled WGS sequence"/>
</dbReference>
<keyword evidence="1" id="KW-0456">Lyase</keyword>
<dbReference type="InterPro" id="IPR032466">
    <property type="entry name" value="Metal_Hydrolase"/>
</dbReference>
<dbReference type="EMBL" id="SWAD01000017">
    <property type="protein sequence ID" value="TMQ77801.1"/>
    <property type="molecule type" value="Genomic_DNA"/>
</dbReference>
<evidence type="ECO:0000313" key="4">
    <source>
        <dbReference type="Proteomes" id="UP000306324"/>
    </source>
</evidence>
<dbReference type="GO" id="GO:0016831">
    <property type="term" value="F:carboxy-lyase activity"/>
    <property type="evidence" value="ECO:0007669"/>
    <property type="project" value="InterPro"/>
</dbReference>
<dbReference type="InterPro" id="IPR006680">
    <property type="entry name" value="Amidohydro-rel"/>
</dbReference>
<accession>A0A5S4EQU2</accession>
<dbReference type="Pfam" id="PF04909">
    <property type="entry name" value="Amidohydro_2"/>
    <property type="match status" value="1"/>
</dbReference>
<protein>
    <recommendedName>
        <fullName evidence="2">Amidohydrolase-related domain-containing protein</fullName>
    </recommendedName>
</protein>
<sequence length="265" mass="29649">MKLFDSLTHVTRDGSWCGEKHCDASLTKLLEDMDQGGVYRACLVAIADYVDNEIIIESARIYPDRFVPIAGLNPRTLPTLRRVEAVVAELAAQGFAGIKLHPRLNGYDPLDPKCIAVFDAAAEHGLVILLDTLFRRRGLATTNAPDTIDHIANACPDTRILLLHAAGPSMLDLFEIVRANPNLMLDFSFTIKRYAGSRLDEDMRYLFSTTDQLITIGSDFPEYSPLKILERFRLLSAGIEAHRIENILYRNLERLFSGYKVPAAE</sequence>
<dbReference type="RefSeq" id="WP_138677641.1">
    <property type="nucleotide sequence ID" value="NZ_SWAD01000017.1"/>
</dbReference>
<dbReference type="GO" id="GO:0016787">
    <property type="term" value="F:hydrolase activity"/>
    <property type="evidence" value="ECO:0007669"/>
    <property type="project" value="InterPro"/>
</dbReference>
<name>A0A5S4EQU2_9PROT</name>
<dbReference type="OrthoDB" id="1407586at2"/>
<dbReference type="InterPro" id="IPR032465">
    <property type="entry name" value="ACMSD"/>
</dbReference>
<organism evidence="3 4">
    <name type="scientific">Candidatus Accumulibacter phosphatis</name>
    <dbReference type="NCBI Taxonomy" id="327160"/>
    <lineage>
        <taxon>Bacteria</taxon>
        <taxon>Pseudomonadati</taxon>
        <taxon>Pseudomonadota</taxon>
        <taxon>Betaproteobacteria</taxon>
        <taxon>Candidatus Accumulibacter</taxon>
    </lineage>
</organism>
<gene>
    <name evidence="3" type="ORF">ACCUM_2648</name>
</gene>
<evidence type="ECO:0000256" key="1">
    <source>
        <dbReference type="ARBA" id="ARBA00023239"/>
    </source>
</evidence>
<dbReference type="SUPFAM" id="SSF51556">
    <property type="entry name" value="Metallo-dependent hydrolases"/>
    <property type="match status" value="1"/>
</dbReference>